<dbReference type="AlphaFoldDB" id="A0A7N0UKE8"/>
<dbReference type="Proteomes" id="UP000594263">
    <property type="component" value="Unplaced"/>
</dbReference>
<keyword evidence="1" id="KW-0812">Transmembrane</keyword>
<evidence type="ECO:0000256" key="1">
    <source>
        <dbReference type="SAM" id="Phobius"/>
    </source>
</evidence>
<dbReference type="Gramene" id="Kaladp0069s0063.1.v1.1">
    <property type="protein sequence ID" value="Kaladp0069s0063.1.v1.1"/>
    <property type="gene ID" value="Kaladp0069s0063.v1.1"/>
</dbReference>
<evidence type="ECO:0000313" key="2">
    <source>
        <dbReference type="EnsemblPlants" id="Kaladp0069s0063.1.v1.1"/>
    </source>
</evidence>
<organism evidence="2 3">
    <name type="scientific">Kalanchoe fedtschenkoi</name>
    <name type="common">Lavender scallops</name>
    <name type="synonym">South American air plant</name>
    <dbReference type="NCBI Taxonomy" id="63787"/>
    <lineage>
        <taxon>Eukaryota</taxon>
        <taxon>Viridiplantae</taxon>
        <taxon>Streptophyta</taxon>
        <taxon>Embryophyta</taxon>
        <taxon>Tracheophyta</taxon>
        <taxon>Spermatophyta</taxon>
        <taxon>Magnoliopsida</taxon>
        <taxon>eudicotyledons</taxon>
        <taxon>Gunneridae</taxon>
        <taxon>Pentapetalae</taxon>
        <taxon>Saxifragales</taxon>
        <taxon>Crassulaceae</taxon>
        <taxon>Kalanchoe</taxon>
    </lineage>
</organism>
<sequence length="83" mass="9439">MPIDIPPLTLSLLVFLKYLLFWFLTCLLNSTMLNLYVGSCCCWLLLWYRASEGMLFSLSYLSCFVGANGKLGFWLLLGSRASE</sequence>
<feature type="transmembrane region" description="Helical" evidence="1">
    <location>
        <begin position="58"/>
        <end position="77"/>
    </location>
</feature>
<accession>A0A7N0UKE8</accession>
<evidence type="ECO:0000313" key="3">
    <source>
        <dbReference type="Proteomes" id="UP000594263"/>
    </source>
</evidence>
<proteinExistence type="predicted"/>
<keyword evidence="1" id="KW-1133">Transmembrane helix</keyword>
<reference evidence="2" key="1">
    <citation type="submission" date="2021-01" db="UniProtKB">
        <authorList>
            <consortium name="EnsemblPlants"/>
        </authorList>
    </citation>
    <scope>IDENTIFICATION</scope>
</reference>
<protein>
    <submittedName>
        <fullName evidence="2">Uncharacterized protein</fullName>
    </submittedName>
</protein>
<feature type="transmembrane region" description="Helical" evidence="1">
    <location>
        <begin position="20"/>
        <end position="46"/>
    </location>
</feature>
<name>A0A7N0UKE8_KALFE</name>
<keyword evidence="3" id="KW-1185">Reference proteome</keyword>
<keyword evidence="1" id="KW-0472">Membrane</keyword>
<dbReference type="EnsemblPlants" id="Kaladp0069s0063.1.v1.1">
    <property type="protein sequence ID" value="Kaladp0069s0063.1.v1.1"/>
    <property type="gene ID" value="Kaladp0069s0063.v1.1"/>
</dbReference>